<dbReference type="EMBL" id="CP033459">
    <property type="protein sequence ID" value="QFQ12158.1"/>
    <property type="molecule type" value="Genomic_DNA"/>
</dbReference>
<gene>
    <name evidence="2" type="ORF">C7Y71_003490</name>
</gene>
<keyword evidence="3" id="KW-1185">Reference proteome</keyword>
<protein>
    <submittedName>
        <fullName evidence="2">Uncharacterized protein</fullName>
    </submittedName>
</protein>
<dbReference type="Proteomes" id="UP000249375">
    <property type="component" value="Chromosome"/>
</dbReference>
<feature type="transmembrane region" description="Helical" evidence="1">
    <location>
        <begin position="6"/>
        <end position="27"/>
    </location>
</feature>
<dbReference type="RefSeq" id="WP_111898548.1">
    <property type="nucleotide sequence ID" value="NZ_CP033459.1"/>
</dbReference>
<keyword evidence="1" id="KW-0472">Membrane</keyword>
<sequence length="108" mass="12214">METLIVILYIVWGILCLILFFKIWGATNDIAEMKDMMQQYLNPKNNNSQGKGVTSFDNIKVEVGDTIVRVKDGKEYEVVGVRDDSIVIDLGGFSGLRTLQPEDFILKK</sequence>
<name>A0A5P8E5F1_9BACT</name>
<dbReference type="KEGG" id="alq:C7Y71_003490"/>
<evidence type="ECO:0000313" key="3">
    <source>
        <dbReference type="Proteomes" id="UP000249375"/>
    </source>
</evidence>
<evidence type="ECO:0000256" key="1">
    <source>
        <dbReference type="SAM" id="Phobius"/>
    </source>
</evidence>
<evidence type="ECO:0000313" key="2">
    <source>
        <dbReference type="EMBL" id="QFQ12158.1"/>
    </source>
</evidence>
<organism evidence="2 3">
    <name type="scientific">Pseudoprevotella muciniphila</name>
    <dbReference type="NCBI Taxonomy" id="2133944"/>
    <lineage>
        <taxon>Bacteria</taxon>
        <taxon>Pseudomonadati</taxon>
        <taxon>Bacteroidota</taxon>
        <taxon>Bacteroidia</taxon>
        <taxon>Bacteroidales</taxon>
        <taxon>Prevotellaceae</taxon>
        <taxon>Pseudoprevotella</taxon>
    </lineage>
</organism>
<reference evidence="2 3" key="1">
    <citation type="submission" date="2018-11" db="EMBL/GenBank/DDBJ databases">
        <authorList>
            <person name="Na S.W."/>
            <person name="Baik M."/>
        </authorList>
    </citation>
    <scope>NUCLEOTIDE SEQUENCE [LARGE SCALE GENOMIC DNA]</scope>
    <source>
        <strain evidence="2 3">E39</strain>
    </source>
</reference>
<keyword evidence="1" id="KW-1133">Transmembrane helix</keyword>
<accession>A0A5P8E5F1</accession>
<keyword evidence="1" id="KW-0812">Transmembrane</keyword>
<dbReference type="OrthoDB" id="1083246at2"/>
<proteinExistence type="predicted"/>
<dbReference type="AlphaFoldDB" id="A0A5P8E5F1"/>